<evidence type="ECO:0000256" key="3">
    <source>
        <dbReference type="ARBA" id="ARBA00023254"/>
    </source>
</evidence>
<dbReference type="InParanoid" id="A0A3P8WNE1"/>
<evidence type="ECO:0000313" key="6">
    <source>
        <dbReference type="Ensembl" id="ENSCSEP00000028254.1"/>
    </source>
</evidence>
<reference evidence="6 7" key="1">
    <citation type="journal article" date="2014" name="Nat. Genet.">
        <title>Whole-genome sequence of a flatfish provides insights into ZW sex chromosome evolution and adaptation to a benthic lifestyle.</title>
        <authorList>
            <person name="Chen S."/>
            <person name="Zhang G."/>
            <person name="Shao C."/>
            <person name="Huang Q."/>
            <person name="Liu G."/>
            <person name="Zhang P."/>
            <person name="Song W."/>
            <person name="An N."/>
            <person name="Chalopin D."/>
            <person name="Volff J.N."/>
            <person name="Hong Y."/>
            <person name="Li Q."/>
            <person name="Sha Z."/>
            <person name="Zhou H."/>
            <person name="Xie M."/>
            <person name="Yu Q."/>
            <person name="Liu Y."/>
            <person name="Xiang H."/>
            <person name="Wang N."/>
            <person name="Wu K."/>
            <person name="Yang C."/>
            <person name="Zhou Q."/>
            <person name="Liao X."/>
            <person name="Yang L."/>
            <person name="Hu Q."/>
            <person name="Zhang J."/>
            <person name="Meng L."/>
            <person name="Jin L."/>
            <person name="Tian Y."/>
            <person name="Lian J."/>
            <person name="Yang J."/>
            <person name="Miao G."/>
            <person name="Liu S."/>
            <person name="Liang Z."/>
            <person name="Yan F."/>
            <person name="Li Y."/>
            <person name="Sun B."/>
            <person name="Zhang H."/>
            <person name="Zhang J."/>
            <person name="Zhu Y."/>
            <person name="Du M."/>
            <person name="Zhao Y."/>
            <person name="Schartl M."/>
            <person name="Tang Q."/>
            <person name="Wang J."/>
        </authorList>
    </citation>
    <scope>NUCLEOTIDE SEQUENCE</scope>
</reference>
<feature type="region of interest" description="Disordered" evidence="5">
    <location>
        <begin position="174"/>
        <end position="194"/>
    </location>
</feature>
<reference evidence="6" key="3">
    <citation type="submission" date="2025-09" db="UniProtKB">
        <authorList>
            <consortium name="Ensembl"/>
        </authorList>
    </citation>
    <scope>IDENTIFICATION</scope>
</reference>
<dbReference type="InterPro" id="IPR026676">
    <property type="entry name" value="SYCE1"/>
</dbReference>
<reference evidence="6" key="2">
    <citation type="submission" date="2025-08" db="UniProtKB">
        <authorList>
            <consortium name="Ensembl"/>
        </authorList>
    </citation>
    <scope>IDENTIFICATION</scope>
</reference>
<name>A0A3P8WNE1_CYNSE</name>
<keyword evidence="3" id="KW-0469">Meiosis</keyword>
<dbReference type="Proteomes" id="UP000265120">
    <property type="component" value="Chromosome 18"/>
</dbReference>
<dbReference type="RefSeq" id="XP_016896709.1">
    <property type="nucleotide sequence ID" value="XM_017041220.2"/>
</dbReference>
<evidence type="ECO:0000256" key="5">
    <source>
        <dbReference type="SAM" id="MobiDB-lite"/>
    </source>
</evidence>
<organism evidence="6 7">
    <name type="scientific">Cynoglossus semilaevis</name>
    <name type="common">Tongue sole</name>
    <dbReference type="NCBI Taxonomy" id="244447"/>
    <lineage>
        <taxon>Eukaryota</taxon>
        <taxon>Metazoa</taxon>
        <taxon>Chordata</taxon>
        <taxon>Craniata</taxon>
        <taxon>Vertebrata</taxon>
        <taxon>Euteleostomi</taxon>
        <taxon>Actinopterygii</taxon>
        <taxon>Neopterygii</taxon>
        <taxon>Teleostei</taxon>
        <taxon>Neoteleostei</taxon>
        <taxon>Acanthomorphata</taxon>
        <taxon>Carangaria</taxon>
        <taxon>Pleuronectiformes</taxon>
        <taxon>Pleuronectoidei</taxon>
        <taxon>Cynoglossidae</taxon>
        <taxon>Cynoglossinae</taxon>
        <taxon>Cynoglossus</taxon>
    </lineage>
</organism>
<dbReference type="GO" id="GO:0000795">
    <property type="term" value="C:synaptonemal complex"/>
    <property type="evidence" value="ECO:0007669"/>
    <property type="project" value="InterPro"/>
</dbReference>
<dbReference type="FunCoup" id="A0A3P8WNE1">
    <property type="interactions" value="128"/>
</dbReference>
<dbReference type="AlphaFoldDB" id="A0A3P8WNE1"/>
<keyword evidence="7" id="KW-1185">Reference proteome</keyword>
<dbReference type="Pfam" id="PF15233">
    <property type="entry name" value="SYCE1"/>
    <property type="match status" value="1"/>
</dbReference>
<dbReference type="OMA" id="QYRCEIQ"/>
<dbReference type="PANTHER" id="PTHR21731">
    <property type="entry name" value="SYNAPTONEMAL COMPLEX CENTRAL ELEMENT PROTEIN 1-LIKE"/>
    <property type="match status" value="1"/>
</dbReference>
<dbReference type="STRING" id="244447.ENSCSEP00000028254"/>
<sequence>MEDIFNATPLKKDLQTSEPKVDQAVAKLRILQQGKEVLEEESDQIKSVRDSLQIELQKLQTEAYQLERVHKDKEELCNKLQFQFDESEQDCVRQLKNSKQSEGLMEQYKCEIQEYKLKHRKQRLKFEQQLHLLIEQHKNLRSIFTPERLPDEIKTTESRKVQLESAEEMKLAQLSQLDEELQDTRTQKQVGIGP</sequence>
<dbReference type="PANTHER" id="PTHR21731:SF1">
    <property type="entry name" value="SYNAPTONEMAL COMPLEX CENTRAL ELEMENT PROTEIN 1-LIKE"/>
    <property type="match status" value="1"/>
</dbReference>
<dbReference type="GeneTree" id="ENSGT00940000172951"/>
<dbReference type="GO" id="GO:0007130">
    <property type="term" value="P:synaptonemal complex assembly"/>
    <property type="evidence" value="ECO:0007669"/>
    <property type="project" value="InterPro"/>
</dbReference>
<feature type="coiled-coil region" evidence="4">
    <location>
        <begin position="21"/>
        <end position="125"/>
    </location>
</feature>
<dbReference type="OrthoDB" id="8931744at2759"/>
<dbReference type="KEGG" id="csem:103394434"/>
<evidence type="ECO:0000313" key="7">
    <source>
        <dbReference type="Proteomes" id="UP000265120"/>
    </source>
</evidence>
<evidence type="ECO:0000256" key="1">
    <source>
        <dbReference type="ARBA" id="ARBA00010094"/>
    </source>
</evidence>
<evidence type="ECO:0000256" key="4">
    <source>
        <dbReference type="SAM" id="Coils"/>
    </source>
</evidence>
<dbReference type="GeneID" id="103394434"/>
<accession>A0A3P8WNE1</accession>
<dbReference type="Ensembl" id="ENSCSET00000028631.1">
    <property type="protein sequence ID" value="ENSCSEP00000028254.1"/>
    <property type="gene ID" value="ENSCSEG00000018053.1"/>
</dbReference>
<proteinExistence type="inferred from homology"/>
<protein>
    <submittedName>
        <fullName evidence="6">Synaptonemal complex central element protein 1</fullName>
    </submittedName>
</protein>
<evidence type="ECO:0000256" key="2">
    <source>
        <dbReference type="ARBA" id="ARBA00023054"/>
    </source>
</evidence>
<comment type="similarity">
    <text evidence="1">Belongs to the SYCE family.</text>
</comment>
<keyword evidence="2 4" id="KW-0175">Coiled coil</keyword>